<dbReference type="RefSeq" id="WP_172830658.1">
    <property type="nucleotide sequence ID" value="NZ_LT629763.1"/>
</dbReference>
<accession>A0A1H1U7Y6</accession>
<dbReference type="Proteomes" id="UP000243413">
    <property type="component" value="Chromosome I"/>
</dbReference>
<feature type="transmembrane region" description="Helical" evidence="1">
    <location>
        <begin position="49"/>
        <end position="70"/>
    </location>
</feature>
<evidence type="ECO:0000313" key="3">
    <source>
        <dbReference type="Proteomes" id="UP000243413"/>
    </source>
</evidence>
<feature type="transmembrane region" description="Helical" evidence="1">
    <location>
        <begin position="76"/>
        <end position="96"/>
    </location>
</feature>
<name>A0A1H1U7Y6_9GAMM</name>
<reference evidence="3" key="1">
    <citation type="submission" date="2016-10" db="EMBL/GenBank/DDBJ databases">
        <authorList>
            <person name="Varghese N."/>
            <person name="Submissions S."/>
        </authorList>
    </citation>
    <scope>NUCLEOTIDE SEQUENCE [LARGE SCALE GENOMIC DNA]</scope>
    <source>
        <strain evidence="3">JCM 14963</strain>
    </source>
</reference>
<gene>
    <name evidence="2" type="ORF">SAMN05216271_2474</name>
</gene>
<feature type="transmembrane region" description="Helical" evidence="1">
    <location>
        <begin position="20"/>
        <end position="42"/>
    </location>
</feature>
<keyword evidence="1" id="KW-0812">Transmembrane</keyword>
<evidence type="ECO:0008006" key="4">
    <source>
        <dbReference type="Google" id="ProtNLM"/>
    </source>
</evidence>
<evidence type="ECO:0000256" key="1">
    <source>
        <dbReference type="SAM" id="Phobius"/>
    </source>
</evidence>
<organism evidence="2 3">
    <name type="scientific">Halopseudomonas sabulinigri</name>
    <dbReference type="NCBI Taxonomy" id="472181"/>
    <lineage>
        <taxon>Bacteria</taxon>
        <taxon>Pseudomonadati</taxon>
        <taxon>Pseudomonadota</taxon>
        <taxon>Gammaproteobacteria</taxon>
        <taxon>Pseudomonadales</taxon>
        <taxon>Pseudomonadaceae</taxon>
        <taxon>Halopseudomonas</taxon>
    </lineage>
</organism>
<evidence type="ECO:0000313" key="2">
    <source>
        <dbReference type="EMBL" id="SDS68564.1"/>
    </source>
</evidence>
<dbReference type="AlphaFoldDB" id="A0A1H1U7Y6"/>
<keyword evidence="1" id="KW-1133">Transmembrane helix</keyword>
<proteinExistence type="predicted"/>
<protein>
    <recommendedName>
        <fullName evidence="4">Iron transporter</fullName>
    </recommendedName>
</protein>
<dbReference type="EMBL" id="LT629763">
    <property type="protein sequence ID" value="SDS68564.1"/>
    <property type="molecule type" value="Genomic_DNA"/>
</dbReference>
<keyword evidence="1" id="KW-0472">Membrane</keyword>
<dbReference type="STRING" id="472181.SAMN05216271_2474"/>
<sequence>MNKAVTNSTTRLWPATLARALLAVVGGYAFTYSVTAALARLLPGERIDAAISATLLSFLVYTGYVLWVYAVPLRRGLLSLLAIVPLVSIGFWPHLFSGAA</sequence>